<feature type="binding site" evidence="6">
    <location>
        <position position="71"/>
    </location>
    <ligand>
        <name>FMN</name>
        <dbReference type="ChEBI" id="CHEBI:58210"/>
    </ligand>
</feature>
<sequence length="481" mass="53068">MAKRPAKSNEERRAIKPLYFSAFVMNTASHVLHGLWRSPEAQNHKFNSLRHWTSVASQVDKAGYDLLFFADVFGLRAPWNGNWRKSVEGGIQIPVNDPSVLASALAAATDHLGIVFTSSIIQDHPFNFARRMSSLDHYTDGRLGWNIVTSFNENMFRSFGHEGTLEHDERYSWAYEYVDVAYKLWEGSWDDDGLVQDKDRGVHSDPAKIHKINHVGKRYNVEGPHFVSPSPQRTPVLFQAGSSPAGQLFSARNAEGVYISSPTPEAAHGLTSETRALAADNGRDPSDITFAQGLSFVIGDTHAEAVRRNDELKRYLDLEGVALHALGDAGIDAGRLPLDTPISQLGEFTGIKSFIRWATEISGSAEPTIRDMAWALEGANRVVGTAEEIADYLEEWREAGVDGINVYHATVPGSFQEVADRLFPTLRERGLIATDKSGTLRQKLLGRGDRLPDTHPAAAYRGAFTDNDLLNGVDEDIRAAG</sequence>
<keyword evidence="4 8" id="KW-0503">Monooxygenase</keyword>
<evidence type="ECO:0000256" key="2">
    <source>
        <dbReference type="ARBA" id="ARBA00022643"/>
    </source>
</evidence>
<evidence type="ECO:0000259" key="7">
    <source>
        <dbReference type="Pfam" id="PF00296"/>
    </source>
</evidence>
<dbReference type="EMBL" id="AP022596">
    <property type="protein sequence ID" value="BBY61900.1"/>
    <property type="molecule type" value="Genomic_DNA"/>
</dbReference>
<dbReference type="InterPro" id="IPR016215">
    <property type="entry name" value="NTA_MOA"/>
</dbReference>
<dbReference type="GO" id="GO:0004497">
    <property type="term" value="F:monooxygenase activity"/>
    <property type="evidence" value="ECO:0007669"/>
    <property type="project" value="UniProtKB-KW"/>
</dbReference>
<accession>A0A7I7SZ17</accession>
<dbReference type="Pfam" id="PF00296">
    <property type="entry name" value="Bac_luciferase"/>
    <property type="match status" value="1"/>
</dbReference>
<reference evidence="8 9" key="1">
    <citation type="journal article" date="2019" name="Emerg. Microbes Infect.">
        <title>Comprehensive subspecies identification of 175 nontuberculous mycobacteria species based on 7547 genomic profiles.</title>
        <authorList>
            <person name="Matsumoto Y."/>
            <person name="Kinjo T."/>
            <person name="Motooka D."/>
            <person name="Nabeya D."/>
            <person name="Jung N."/>
            <person name="Uechi K."/>
            <person name="Horii T."/>
            <person name="Iida T."/>
            <person name="Fujita J."/>
            <person name="Nakamura S."/>
        </authorList>
    </citation>
    <scope>NUCLEOTIDE SEQUENCE [LARGE SCALE GENOMIC DNA]</scope>
    <source>
        <strain evidence="8 9">JCM 30396</strain>
    </source>
</reference>
<dbReference type="InterPro" id="IPR036661">
    <property type="entry name" value="Luciferase-like_sf"/>
</dbReference>
<dbReference type="RefSeq" id="WP_163745795.1">
    <property type="nucleotide sequence ID" value="NZ_AP022596.1"/>
</dbReference>
<keyword evidence="9" id="KW-1185">Reference proteome</keyword>
<dbReference type="SUPFAM" id="SSF51679">
    <property type="entry name" value="Bacterial luciferase-like"/>
    <property type="match status" value="1"/>
</dbReference>
<dbReference type="NCBIfam" id="TIGR03860">
    <property type="entry name" value="FMN_nitrolo"/>
    <property type="match status" value="1"/>
</dbReference>
<dbReference type="PANTHER" id="PTHR30011:SF16">
    <property type="entry name" value="C2H2 FINGER DOMAIN TRANSCRIPTION FACTOR (EUROFUNG)-RELATED"/>
    <property type="match status" value="1"/>
</dbReference>
<feature type="binding site" evidence="6">
    <location>
        <position position="171"/>
    </location>
    <ligand>
        <name>FMN</name>
        <dbReference type="ChEBI" id="CHEBI:58210"/>
    </ligand>
</feature>
<dbReference type="InterPro" id="IPR011251">
    <property type="entry name" value="Luciferase-like_dom"/>
</dbReference>
<dbReference type="Gene3D" id="3.20.20.30">
    <property type="entry name" value="Luciferase-like domain"/>
    <property type="match status" value="1"/>
</dbReference>
<comment type="similarity">
    <text evidence="5">Belongs to the NtaA/SnaA/DszA monooxygenase family.</text>
</comment>
<feature type="binding site" evidence="6">
    <location>
        <position position="167"/>
    </location>
    <ligand>
        <name>FMN</name>
        <dbReference type="ChEBI" id="CHEBI:58210"/>
    </ligand>
</feature>
<evidence type="ECO:0000256" key="1">
    <source>
        <dbReference type="ARBA" id="ARBA00022630"/>
    </source>
</evidence>
<keyword evidence="1 6" id="KW-0285">Flavoprotein</keyword>
<proteinExistence type="inferred from homology"/>
<organism evidence="8 9">
    <name type="scientific">Mycolicibacterium helvum</name>
    <dbReference type="NCBI Taxonomy" id="1534349"/>
    <lineage>
        <taxon>Bacteria</taxon>
        <taxon>Bacillati</taxon>
        <taxon>Actinomycetota</taxon>
        <taxon>Actinomycetes</taxon>
        <taxon>Mycobacteriales</taxon>
        <taxon>Mycobacteriaceae</taxon>
        <taxon>Mycolicibacterium</taxon>
    </lineage>
</organism>
<evidence type="ECO:0000256" key="6">
    <source>
        <dbReference type="PIRSR" id="PIRSR000337-1"/>
    </source>
</evidence>
<evidence type="ECO:0000256" key="3">
    <source>
        <dbReference type="ARBA" id="ARBA00023002"/>
    </source>
</evidence>
<evidence type="ECO:0000313" key="8">
    <source>
        <dbReference type="EMBL" id="BBY61900.1"/>
    </source>
</evidence>
<name>A0A7I7SZ17_9MYCO</name>
<protein>
    <submittedName>
        <fullName evidence="8">Monooxygenase</fullName>
    </submittedName>
</protein>
<dbReference type="PANTHER" id="PTHR30011">
    <property type="entry name" value="ALKANESULFONATE MONOOXYGENASE-RELATED"/>
    <property type="match status" value="1"/>
</dbReference>
<dbReference type="InterPro" id="IPR051260">
    <property type="entry name" value="Diverse_substr_monoxygenases"/>
</dbReference>
<keyword evidence="2 6" id="KW-0288">FMN</keyword>
<evidence type="ECO:0000313" key="9">
    <source>
        <dbReference type="Proteomes" id="UP000467148"/>
    </source>
</evidence>
<dbReference type="GO" id="GO:0016705">
    <property type="term" value="F:oxidoreductase activity, acting on paired donors, with incorporation or reduction of molecular oxygen"/>
    <property type="evidence" value="ECO:0007669"/>
    <property type="project" value="InterPro"/>
</dbReference>
<feature type="binding site" evidence="6">
    <location>
        <position position="242"/>
    </location>
    <ligand>
        <name>FMN</name>
        <dbReference type="ChEBI" id="CHEBI:58210"/>
    </ligand>
</feature>
<dbReference type="AlphaFoldDB" id="A0A7I7SZ17"/>
<dbReference type="KEGG" id="mhev:MHEL_01430"/>
<feature type="binding site" evidence="6">
    <location>
        <position position="243"/>
    </location>
    <ligand>
        <name>FMN</name>
        <dbReference type="ChEBI" id="CHEBI:58210"/>
    </ligand>
</feature>
<gene>
    <name evidence="8" type="ORF">MHEL_01430</name>
</gene>
<dbReference type="PIRSF" id="PIRSF000337">
    <property type="entry name" value="NTA_MOA"/>
    <property type="match status" value="1"/>
</dbReference>
<feature type="binding site" evidence="6">
    <location>
        <position position="117"/>
    </location>
    <ligand>
        <name>FMN</name>
        <dbReference type="ChEBI" id="CHEBI:58210"/>
    </ligand>
</feature>
<feature type="domain" description="Luciferase-like" evidence="7">
    <location>
        <begin position="42"/>
        <end position="402"/>
    </location>
</feature>
<evidence type="ECO:0000256" key="5">
    <source>
        <dbReference type="ARBA" id="ARBA00033748"/>
    </source>
</evidence>
<keyword evidence="3" id="KW-0560">Oxidoreductase</keyword>
<dbReference type="Proteomes" id="UP000467148">
    <property type="component" value="Chromosome"/>
</dbReference>
<evidence type="ECO:0000256" key="4">
    <source>
        <dbReference type="ARBA" id="ARBA00023033"/>
    </source>
</evidence>